<dbReference type="RefSeq" id="WP_404319051.1">
    <property type="nucleotide sequence ID" value="NZ_JAUIYO010000021.1"/>
</dbReference>
<dbReference type="Pfam" id="PF05708">
    <property type="entry name" value="Peptidase_C92"/>
    <property type="match status" value="1"/>
</dbReference>
<name>A0ABW8ID66_9BACI</name>
<reference evidence="2 3" key="1">
    <citation type="submission" date="2023-07" db="EMBL/GenBank/DDBJ databases">
        <title>Bacillus lucianemedeirus sp. nov, a new species isolated from an immunobiological production facility.</title>
        <authorList>
            <person name="Costa L.V."/>
            <person name="Miranda R.V.S.L."/>
            <person name="Brandao M.L.L."/>
            <person name="Reis C.M.F."/>
            <person name="Frazao A.M."/>
            <person name="Cruz F.V."/>
            <person name="Baio P.V.P."/>
            <person name="Veras J.F.C."/>
            <person name="Ramos J.N."/>
            <person name="Vieira V."/>
        </authorList>
    </citation>
    <scope>NUCLEOTIDE SEQUENCE [LARGE SCALE GENOMIC DNA]</scope>
    <source>
        <strain evidence="2 3">B190/17</strain>
    </source>
</reference>
<evidence type="ECO:0000313" key="2">
    <source>
        <dbReference type="EMBL" id="MFK2827093.1"/>
    </source>
</evidence>
<dbReference type="Gene3D" id="3.90.1720.10">
    <property type="entry name" value="endopeptidase domain like (from Nostoc punctiforme)"/>
    <property type="match status" value="1"/>
</dbReference>
<evidence type="ECO:0000256" key="1">
    <source>
        <dbReference type="SAM" id="SignalP"/>
    </source>
</evidence>
<feature type="signal peptide" evidence="1">
    <location>
        <begin position="1"/>
        <end position="27"/>
    </location>
</feature>
<evidence type="ECO:0000313" key="3">
    <source>
        <dbReference type="Proteomes" id="UP001619911"/>
    </source>
</evidence>
<organism evidence="2 3">
    <name type="scientific">Bacillus lumedeiriae</name>
    <dbReference type="NCBI Taxonomy" id="3058829"/>
    <lineage>
        <taxon>Bacteria</taxon>
        <taxon>Bacillati</taxon>
        <taxon>Bacillota</taxon>
        <taxon>Bacilli</taxon>
        <taxon>Bacillales</taxon>
        <taxon>Bacillaceae</taxon>
        <taxon>Bacillus</taxon>
    </lineage>
</organism>
<sequence>MMFKKLLIGTFVFFFMFSGFEIQQAHAAKVKGFDFKPGDILVTSSTQGGSGVTGHAGIVLPDGKNIAHIRTKGATATSISISEWINTAYPKTVVVRGNSTTNAKKAAKYALDYWVEGKGKNTSYRITSNPKDQSYVYCSELVWQSYYYGAGFAYKVPAANIFGSKIPEIIHPYNFSTSMPQKLNKFSTVKSFNGGL</sequence>
<dbReference type="InterPro" id="IPR038765">
    <property type="entry name" value="Papain-like_cys_pep_sf"/>
</dbReference>
<keyword evidence="3" id="KW-1185">Reference proteome</keyword>
<gene>
    <name evidence="2" type="ORF">QYG89_15720</name>
</gene>
<keyword evidence="1" id="KW-0732">Signal</keyword>
<dbReference type="SUPFAM" id="SSF54001">
    <property type="entry name" value="Cysteine proteinases"/>
    <property type="match status" value="1"/>
</dbReference>
<comment type="caution">
    <text evidence="2">The sequence shown here is derived from an EMBL/GenBank/DDBJ whole genome shotgun (WGS) entry which is preliminary data.</text>
</comment>
<dbReference type="EMBL" id="JAUIYO010000021">
    <property type="protein sequence ID" value="MFK2827093.1"/>
    <property type="molecule type" value="Genomic_DNA"/>
</dbReference>
<accession>A0ABW8ID66</accession>
<dbReference type="InterPro" id="IPR024453">
    <property type="entry name" value="Peptidase_C92"/>
</dbReference>
<feature type="chain" id="PRO_5045538273" evidence="1">
    <location>
        <begin position="28"/>
        <end position="196"/>
    </location>
</feature>
<protein>
    <submittedName>
        <fullName evidence="2">YiiX/YebB-like N1pC/P60 family cysteine hydrolase</fullName>
    </submittedName>
</protein>
<dbReference type="Proteomes" id="UP001619911">
    <property type="component" value="Unassembled WGS sequence"/>
</dbReference>
<proteinExistence type="predicted"/>